<name>A0A6L9SHE6_9ACTN</name>
<gene>
    <name evidence="2" type="ORF">G1H10_31045</name>
</gene>
<proteinExistence type="predicted"/>
<reference evidence="2 3" key="1">
    <citation type="submission" date="2020-02" db="EMBL/GenBank/DDBJ databases">
        <authorList>
            <person name="Li X.-J."/>
            <person name="Han X.-M."/>
        </authorList>
    </citation>
    <scope>NUCLEOTIDE SEQUENCE [LARGE SCALE GENOMIC DNA]</scope>
    <source>
        <strain evidence="2 3">CCTCC AB 2017055</strain>
    </source>
</reference>
<organism evidence="2 3">
    <name type="scientific">Phytoactinopolyspora halotolerans</name>
    <dbReference type="NCBI Taxonomy" id="1981512"/>
    <lineage>
        <taxon>Bacteria</taxon>
        <taxon>Bacillati</taxon>
        <taxon>Actinomycetota</taxon>
        <taxon>Actinomycetes</taxon>
        <taxon>Jiangellales</taxon>
        <taxon>Jiangellaceae</taxon>
        <taxon>Phytoactinopolyspora</taxon>
    </lineage>
</organism>
<sequence length="93" mass="9787">MQPIEGGEASSASPQATQGDDGEPIARRLELILSELDDAYTHLEGALAALRDLRSALTLLHRDVSSAVVGLAGDTTVDDDRDSAQRSTQGDQP</sequence>
<feature type="region of interest" description="Disordered" evidence="1">
    <location>
        <begin position="70"/>
        <end position="93"/>
    </location>
</feature>
<dbReference type="RefSeq" id="WP_163745155.1">
    <property type="nucleotide sequence ID" value="NZ_JAAGOA010000037.1"/>
</dbReference>
<dbReference type="Proteomes" id="UP000475214">
    <property type="component" value="Unassembled WGS sequence"/>
</dbReference>
<evidence type="ECO:0000313" key="2">
    <source>
        <dbReference type="EMBL" id="NEE04609.1"/>
    </source>
</evidence>
<protein>
    <submittedName>
        <fullName evidence="2">Uncharacterized protein</fullName>
    </submittedName>
</protein>
<accession>A0A6L9SHE6</accession>
<evidence type="ECO:0000313" key="3">
    <source>
        <dbReference type="Proteomes" id="UP000475214"/>
    </source>
</evidence>
<dbReference type="EMBL" id="JAAGOA010000037">
    <property type="protein sequence ID" value="NEE04609.1"/>
    <property type="molecule type" value="Genomic_DNA"/>
</dbReference>
<evidence type="ECO:0000256" key="1">
    <source>
        <dbReference type="SAM" id="MobiDB-lite"/>
    </source>
</evidence>
<keyword evidence="3" id="KW-1185">Reference proteome</keyword>
<feature type="region of interest" description="Disordered" evidence="1">
    <location>
        <begin position="1"/>
        <end position="24"/>
    </location>
</feature>
<comment type="caution">
    <text evidence="2">The sequence shown here is derived from an EMBL/GenBank/DDBJ whole genome shotgun (WGS) entry which is preliminary data.</text>
</comment>
<dbReference type="AlphaFoldDB" id="A0A6L9SHE6"/>